<accession>A0A2I7N5D9</accession>
<dbReference type="OrthoDB" id="570111at2"/>
<dbReference type="PANTHER" id="PTHR30537">
    <property type="entry name" value="HTH-TYPE TRANSCRIPTIONAL REGULATOR"/>
    <property type="match status" value="1"/>
</dbReference>
<keyword evidence="2" id="KW-0805">Transcription regulation</keyword>
<dbReference type="InterPro" id="IPR036390">
    <property type="entry name" value="WH_DNA-bd_sf"/>
</dbReference>
<comment type="similarity">
    <text evidence="1">Belongs to the LysR transcriptional regulatory family.</text>
</comment>
<dbReference type="AlphaFoldDB" id="A0A2I7N5D9"/>
<feature type="domain" description="HTH lysR-type" evidence="5">
    <location>
        <begin position="1"/>
        <end position="57"/>
    </location>
</feature>
<dbReference type="SUPFAM" id="SSF53850">
    <property type="entry name" value="Periplasmic binding protein-like II"/>
    <property type="match status" value="1"/>
</dbReference>
<dbReference type="Proteomes" id="UP000236655">
    <property type="component" value="Chromosome"/>
</dbReference>
<dbReference type="InterPro" id="IPR000847">
    <property type="entry name" value="LysR_HTH_N"/>
</dbReference>
<evidence type="ECO:0000313" key="6">
    <source>
        <dbReference type="EMBL" id="AUR51641.1"/>
    </source>
</evidence>
<organism evidence="6 7">
    <name type="scientific">Aquella oligotrophica</name>
    <dbReference type="NCBI Taxonomy" id="2067065"/>
    <lineage>
        <taxon>Bacteria</taxon>
        <taxon>Pseudomonadati</taxon>
        <taxon>Pseudomonadota</taxon>
        <taxon>Betaproteobacteria</taxon>
        <taxon>Neisseriales</taxon>
        <taxon>Neisseriaceae</taxon>
        <taxon>Aquella</taxon>
    </lineage>
</organism>
<keyword evidence="4" id="KW-0804">Transcription</keyword>
<keyword evidence="7" id="KW-1185">Reference proteome</keyword>
<evidence type="ECO:0000256" key="4">
    <source>
        <dbReference type="ARBA" id="ARBA00023163"/>
    </source>
</evidence>
<dbReference type="PANTHER" id="PTHR30537:SF5">
    <property type="entry name" value="HTH-TYPE TRANSCRIPTIONAL ACTIVATOR TTDR-RELATED"/>
    <property type="match status" value="1"/>
</dbReference>
<evidence type="ECO:0000256" key="1">
    <source>
        <dbReference type="ARBA" id="ARBA00009437"/>
    </source>
</evidence>
<dbReference type="GO" id="GO:0003677">
    <property type="term" value="F:DNA binding"/>
    <property type="evidence" value="ECO:0007669"/>
    <property type="project" value="UniProtKB-KW"/>
</dbReference>
<evidence type="ECO:0000259" key="5">
    <source>
        <dbReference type="PROSITE" id="PS50931"/>
    </source>
</evidence>
<gene>
    <name evidence="6" type="ORF">CUN60_04820</name>
</gene>
<dbReference type="InterPro" id="IPR005119">
    <property type="entry name" value="LysR_subst-bd"/>
</dbReference>
<dbReference type="PROSITE" id="PS50931">
    <property type="entry name" value="HTH_LYSR"/>
    <property type="match status" value="1"/>
</dbReference>
<evidence type="ECO:0000313" key="7">
    <source>
        <dbReference type="Proteomes" id="UP000236655"/>
    </source>
</evidence>
<dbReference type="Gene3D" id="3.40.190.290">
    <property type="match status" value="1"/>
</dbReference>
<dbReference type="EMBL" id="CP024847">
    <property type="protein sequence ID" value="AUR51641.1"/>
    <property type="molecule type" value="Genomic_DNA"/>
</dbReference>
<sequence length="294" mass="33391">MYDDILFFLKVAEYTKVSVAAENLGTSPSTISRKINALEEMLRLRLIKRDSRNLELTDEGRNLTLVFKSVEAEVGDMIAQCLIKNKRYNNIINVVLPVGMVSFKFSHKLATLGNKLAGMELNLTYYAGNVDIDRYNYDMAIVSLGNKKEYQSAVLVYSSKVILVCSRRYIEVNGLCSSIDDFANHMVIGNVRILEDNLIPLLYRENEGSTIKLPVEYKLYLNSFIEAKNLVLADMAISGLMENDIKDELASGELVRLLPDYHLGYMNYYLVSKFDSEDVRNKAVLELIKNTFES</sequence>
<dbReference type="InterPro" id="IPR058163">
    <property type="entry name" value="LysR-type_TF_proteobact-type"/>
</dbReference>
<dbReference type="GO" id="GO:0003700">
    <property type="term" value="F:DNA-binding transcription factor activity"/>
    <property type="evidence" value="ECO:0007669"/>
    <property type="project" value="InterPro"/>
</dbReference>
<protein>
    <recommendedName>
        <fullName evidence="5">HTH lysR-type domain-containing protein</fullName>
    </recommendedName>
</protein>
<dbReference type="InterPro" id="IPR036388">
    <property type="entry name" value="WH-like_DNA-bd_sf"/>
</dbReference>
<dbReference type="Pfam" id="PF03466">
    <property type="entry name" value="LysR_substrate"/>
    <property type="match status" value="1"/>
</dbReference>
<dbReference type="SUPFAM" id="SSF46785">
    <property type="entry name" value="Winged helix' DNA-binding domain"/>
    <property type="match status" value="1"/>
</dbReference>
<proteinExistence type="inferred from homology"/>
<evidence type="ECO:0000256" key="3">
    <source>
        <dbReference type="ARBA" id="ARBA00023125"/>
    </source>
</evidence>
<reference evidence="7" key="1">
    <citation type="submission" date="2017-11" db="EMBL/GenBank/DDBJ databases">
        <authorList>
            <person name="Chan K.G."/>
            <person name="Lee L.S."/>
        </authorList>
    </citation>
    <scope>NUCLEOTIDE SEQUENCE [LARGE SCALE GENOMIC DNA]</scope>
    <source>
        <strain evidence="7">DSM 100970</strain>
    </source>
</reference>
<dbReference type="KEGG" id="nba:CUN60_04820"/>
<dbReference type="Pfam" id="PF00126">
    <property type="entry name" value="HTH_1"/>
    <property type="match status" value="1"/>
</dbReference>
<dbReference type="RefSeq" id="WP_102950940.1">
    <property type="nucleotide sequence ID" value="NZ_CP024847.1"/>
</dbReference>
<name>A0A2I7N5D9_9NEIS</name>
<dbReference type="Gene3D" id="1.10.10.10">
    <property type="entry name" value="Winged helix-like DNA-binding domain superfamily/Winged helix DNA-binding domain"/>
    <property type="match status" value="1"/>
</dbReference>
<keyword evidence="3" id="KW-0238">DNA-binding</keyword>
<evidence type="ECO:0000256" key="2">
    <source>
        <dbReference type="ARBA" id="ARBA00023015"/>
    </source>
</evidence>